<name>A0A3M7T0Y9_BRAPC</name>
<reference evidence="1 2" key="1">
    <citation type="journal article" date="2018" name="Sci. Rep.">
        <title>Genomic signatures of local adaptation to the degree of environmental predictability in rotifers.</title>
        <authorList>
            <person name="Franch-Gras L."/>
            <person name="Hahn C."/>
            <person name="Garcia-Roger E.M."/>
            <person name="Carmona M.J."/>
            <person name="Serra M."/>
            <person name="Gomez A."/>
        </authorList>
    </citation>
    <scope>NUCLEOTIDE SEQUENCE [LARGE SCALE GENOMIC DNA]</scope>
    <source>
        <strain evidence="1">HYR1</strain>
    </source>
</reference>
<dbReference type="Proteomes" id="UP000276133">
    <property type="component" value="Unassembled WGS sequence"/>
</dbReference>
<proteinExistence type="predicted"/>
<dbReference type="AlphaFoldDB" id="A0A3M7T0Y9"/>
<protein>
    <submittedName>
        <fullName evidence="1">Uncharacterized protein</fullName>
    </submittedName>
</protein>
<accession>A0A3M7T0Y9</accession>
<gene>
    <name evidence="1" type="ORF">BpHYR1_010982</name>
</gene>
<evidence type="ECO:0000313" key="2">
    <source>
        <dbReference type="Proteomes" id="UP000276133"/>
    </source>
</evidence>
<sequence length="63" mass="7504">MIHFRKNLVLNLIFLKPKIVDFELFYDFGVSFKIKIVWENILCQILSDLMKSSKNKNPSQEQT</sequence>
<evidence type="ECO:0000313" key="1">
    <source>
        <dbReference type="EMBL" id="RNA41704.1"/>
    </source>
</evidence>
<organism evidence="1 2">
    <name type="scientific">Brachionus plicatilis</name>
    <name type="common">Marine rotifer</name>
    <name type="synonym">Brachionus muelleri</name>
    <dbReference type="NCBI Taxonomy" id="10195"/>
    <lineage>
        <taxon>Eukaryota</taxon>
        <taxon>Metazoa</taxon>
        <taxon>Spiralia</taxon>
        <taxon>Gnathifera</taxon>
        <taxon>Rotifera</taxon>
        <taxon>Eurotatoria</taxon>
        <taxon>Monogononta</taxon>
        <taxon>Pseudotrocha</taxon>
        <taxon>Ploima</taxon>
        <taxon>Brachionidae</taxon>
        <taxon>Brachionus</taxon>
    </lineage>
</organism>
<keyword evidence="2" id="KW-1185">Reference proteome</keyword>
<comment type="caution">
    <text evidence="1">The sequence shown here is derived from an EMBL/GenBank/DDBJ whole genome shotgun (WGS) entry which is preliminary data.</text>
</comment>
<dbReference type="EMBL" id="REGN01000473">
    <property type="protein sequence ID" value="RNA41704.1"/>
    <property type="molecule type" value="Genomic_DNA"/>
</dbReference>